<organism evidence="3">
    <name type="scientific">Ganoderma boninense</name>
    <dbReference type="NCBI Taxonomy" id="34458"/>
    <lineage>
        <taxon>Eukaryota</taxon>
        <taxon>Fungi</taxon>
        <taxon>Dikarya</taxon>
        <taxon>Basidiomycota</taxon>
        <taxon>Agaricomycotina</taxon>
        <taxon>Agaricomycetes</taxon>
        <taxon>Polyporales</taxon>
        <taxon>Polyporaceae</taxon>
        <taxon>Ganoderma</taxon>
    </lineage>
</organism>
<gene>
    <name evidence="3" type="primary">I1RPV7</name>
</gene>
<reference evidence="3" key="1">
    <citation type="submission" date="2019-10" db="EMBL/GenBank/DDBJ databases">
        <authorList>
            <person name="Nor Muhammad N."/>
        </authorList>
    </citation>
    <scope>NUCLEOTIDE SEQUENCE</scope>
</reference>
<evidence type="ECO:0000313" key="3">
    <source>
        <dbReference type="EMBL" id="VWO99308.1"/>
    </source>
</evidence>
<keyword evidence="2" id="KW-0732">Signal</keyword>
<evidence type="ECO:0000256" key="1">
    <source>
        <dbReference type="SAM" id="MobiDB-lite"/>
    </source>
</evidence>
<proteinExistence type="predicted"/>
<sequence length="130" mass="12802">MMHMPSLPLHLLLLAFASYAAGAASLTPPPLSAPSDSSDSASISATPSSSLSGSGSASTTGTVNSSRSGNTSASATSSAQFPSLSGLSSCGRSTSTEEEVPASAANNCLGLAIADDNCTSYVDVNCYCVK</sequence>
<dbReference type="EMBL" id="LR727549">
    <property type="protein sequence ID" value="VWO99308.1"/>
    <property type="molecule type" value="Genomic_DNA"/>
</dbReference>
<accession>A0A5K1K1M8</accession>
<evidence type="ECO:0000256" key="2">
    <source>
        <dbReference type="SAM" id="SignalP"/>
    </source>
</evidence>
<feature type="compositionally biased region" description="Polar residues" evidence="1">
    <location>
        <begin position="80"/>
        <end position="94"/>
    </location>
</feature>
<feature type="signal peptide" evidence="2">
    <location>
        <begin position="1"/>
        <end position="25"/>
    </location>
</feature>
<feature type="compositionally biased region" description="Low complexity" evidence="1">
    <location>
        <begin position="33"/>
        <end position="79"/>
    </location>
</feature>
<protein>
    <submittedName>
        <fullName evidence="3">Uncharacterized protein</fullName>
    </submittedName>
</protein>
<feature type="chain" id="PRO_5023898473" evidence="2">
    <location>
        <begin position="26"/>
        <end position="130"/>
    </location>
</feature>
<dbReference type="AlphaFoldDB" id="A0A5K1K1M8"/>
<feature type="region of interest" description="Disordered" evidence="1">
    <location>
        <begin position="26"/>
        <end position="96"/>
    </location>
</feature>
<name>A0A5K1K1M8_9APHY</name>